<dbReference type="Gene3D" id="3.40.50.2000">
    <property type="entry name" value="Glycogen Phosphorylase B"/>
    <property type="match status" value="1"/>
</dbReference>
<dbReference type="STRING" id="1141098.A0A1Y2DZF8"/>
<feature type="non-terminal residue" evidence="1">
    <location>
        <position position="102"/>
    </location>
</feature>
<organism evidence="1 2">
    <name type="scientific">Pseudomassariella vexata</name>
    <dbReference type="NCBI Taxonomy" id="1141098"/>
    <lineage>
        <taxon>Eukaryota</taxon>
        <taxon>Fungi</taxon>
        <taxon>Dikarya</taxon>
        <taxon>Ascomycota</taxon>
        <taxon>Pezizomycotina</taxon>
        <taxon>Sordariomycetes</taxon>
        <taxon>Xylariomycetidae</taxon>
        <taxon>Amphisphaeriales</taxon>
        <taxon>Pseudomassariaceae</taxon>
        <taxon>Pseudomassariella</taxon>
    </lineage>
</organism>
<keyword evidence="2" id="KW-1185">Reference proteome</keyword>
<comment type="caution">
    <text evidence="1">The sequence shown here is derived from an EMBL/GenBank/DDBJ whole genome shotgun (WGS) entry which is preliminary data.</text>
</comment>
<dbReference type="SUPFAM" id="SSF53756">
    <property type="entry name" value="UDP-Glycosyltransferase/glycogen phosphorylase"/>
    <property type="match status" value="1"/>
</dbReference>
<dbReference type="Proteomes" id="UP000193689">
    <property type="component" value="Unassembled WGS sequence"/>
</dbReference>
<feature type="non-terminal residue" evidence="1">
    <location>
        <position position="1"/>
    </location>
</feature>
<evidence type="ECO:0000313" key="2">
    <source>
        <dbReference type="Proteomes" id="UP000193689"/>
    </source>
</evidence>
<dbReference type="AlphaFoldDB" id="A0A1Y2DZF8"/>
<gene>
    <name evidence="1" type="ORF">BCR38DRAFT_297005</name>
</gene>
<accession>A0A1Y2DZF8</accession>
<dbReference type="GeneID" id="63770720"/>
<dbReference type="InParanoid" id="A0A1Y2DZF8"/>
<proteinExistence type="predicted"/>
<dbReference type="RefSeq" id="XP_040715898.1">
    <property type="nucleotide sequence ID" value="XM_040854508.1"/>
</dbReference>
<reference evidence="1 2" key="1">
    <citation type="submission" date="2016-07" db="EMBL/GenBank/DDBJ databases">
        <title>Pervasive Adenine N6-methylation of Active Genes in Fungi.</title>
        <authorList>
            <consortium name="DOE Joint Genome Institute"/>
            <person name="Mondo S.J."/>
            <person name="Dannebaum R.O."/>
            <person name="Kuo R.C."/>
            <person name="Labutti K."/>
            <person name="Haridas S."/>
            <person name="Kuo A."/>
            <person name="Salamov A."/>
            <person name="Ahrendt S.R."/>
            <person name="Lipzen A."/>
            <person name="Sullivan W."/>
            <person name="Andreopoulos W.B."/>
            <person name="Clum A."/>
            <person name="Lindquist E."/>
            <person name="Daum C."/>
            <person name="Ramamoorthy G.K."/>
            <person name="Gryganskyi A."/>
            <person name="Culley D."/>
            <person name="Magnuson J.K."/>
            <person name="James T.Y."/>
            <person name="O'Malley M.A."/>
            <person name="Stajich J.E."/>
            <person name="Spatafora J.W."/>
            <person name="Visel A."/>
            <person name="Grigoriev I.V."/>
        </authorList>
    </citation>
    <scope>NUCLEOTIDE SEQUENCE [LARGE SCALE GENOMIC DNA]</scope>
    <source>
        <strain evidence="1 2">CBS 129021</strain>
    </source>
</reference>
<sequence>AVLEHVDLFLSNSRYWGLTHAIANGVPMVQTGNRFDKPDFGRRVECSGLGVLLPQQPRPKTARTAVEQILGEEKCKNRIQEFRCESAKLDPFEAVGNEIMAL</sequence>
<dbReference type="EMBL" id="MCFJ01000007">
    <property type="protein sequence ID" value="ORY64484.1"/>
    <property type="molecule type" value="Genomic_DNA"/>
</dbReference>
<evidence type="ECO:0000313" key="1">
    <source>
        <dbReference type="EMBL" id="ORY64484.1"/>
    </source>
</evidence>
<protein>
    <submittedName>
        <fullName evidence="1">Uncharacterized protein</fullName>
    </submittedName>
</protein>
<name>A0A1Y2DZF8_9PEZI</name>